<proteinExistence type="predicted"/>
<evidence type="ECO:0000256" key="5">
    <source>
        <dbReference type="SAM" id="Phobius"/>
    </source>
</evidence>
<evidence type="ECO:0000256" key="3">
    <source>
        <dbReference type="ARBA" id="ARBA00022989"/>
    </source>
</evidence>
<dbReference type="OrthoDB" id="15270at2759"/>
<comment type="caution">
    <text evidence="6">The sequence shown here is derived from an EMBL/GenBank/DDBJ whole genome shotgun (WGS) entry which is preliminary data.</text>
</comment>
<evidence type="ECO:0000256" key="1">
    <source>
        <dbReference type="ARBA" id="ARBA00004141"/>
    </source>
</evidence>
<reference evidence="6" key="1">
    <citation type="submission" date="2020-12" db="EMBL/GenBank/DDBJ databases">
        <authorList>
            <person name="Iha C."/>
        </authorList>
    </citation>
    <scope>NUCLEOTIDE SEQUENCE</scope>
</reference>
<keyword evidence="7" id="KW-1185">Reference proteome</keyword>
<dbReference type="GO" id="GO:0005783">
    <property type="term" value="C:endoplasmic reticulum"/>
    <property type="evidence" value="ECO:0007669"/>
    <property type="project" value="TreeGrafter"/>
</dbReference>
<dbReference type="GO" id="GO:0072659">
    <property type="term" value="P:protein localization to plasma membrane"/>
    <property type="evidence" value="ECO:0007669"/>
    <property type="project" value="TreeGrafter"/>
</dbReference>
<evidence type="ECO:0000256" key="4">
    <source>
        <dbReference type="ARBA" id="ARBA00023136"/>
    </source>
</evidence>
<evidence type="ECO:0000313" key="7">
    <source>
        <dbReference type="Proteomes" id="UP000708148"/>
    </source>
</evidence>
<dbReference type="GO" id="GO:0006506">
    <property type="term" value="P:GPI anchor biosynthetic process"/>
    <property type="evidence" value="ECO:0007669"/>
    <property type="project" value="InterPro"/>
</dbReference>
<evidence type="ECO:0000313" key="6">
    <source>
        <dbReference type="EMBL" id="CAD7695576.1"/>
    </source>
</evidence>
<feature type="transmembrane region" description="Helical" evidence="5">
    <location>
        <begin position="127"/>
        <end position="145"/>
    </location>
</feature>
<dbReference type="GO" id="GO:0016020">
    <property type="term" value="C:membrane"/>
    <property type="evidence" value="ECO:0007669"/>
    <property type="project" value="UniProtKB-SubCell"/>
</dbReference>
<organism evidence="6 7">
    <name type="scientific">Ostreobium quekettii</name>
    <dbReference type="NCBI Taxonomy" id="121088"/>
    <lineage>
        <taxon>Eukaryota</taxon>
        <taxon>Viridiplantae</taxon>
        <taxon>Chlorophyta</taxon>
        <taxon>core chlorophytes</taxon>
        <taxon>Ulvophyceae</taxon>
        <taxon>TCBD clade</taxon>
        <taxon>Bryopsidales</taxon>
        <taxon>Ostreobineae</taxon>
        <taxon>Ostreobiaceae</taxon>
        <taxon>Ostreobium</taxon>
    </lineage>
</organism>
<sequence length="210" mass="22876">MDGADRLRKEAFVSHLTGTSVQEVLAVSLVMPLMALPASVLQEWLERRGVRYWPLGFGANFMALVLPFLGAVMGGFIPTYSSWVAVALCMACSMLRKEEDHERAWAAAKLQKLGTVHRKYIASYRGALMLSTCTTILAVDFPAFPRRFAKVERYGTGLMDVGPGSFVMASGIVSQAGRGMGIGGSLIPRSTRLNMERTGTFSLHSPPWAS</sequence>
<feature type="transmembrane region" description="Helical" evidence="5">
    <location>
        <begin position="20"/>
        <end position="40"/>
    </location>
</feature>
<dbReference type="Proteomes" id="UP000708148">
    <property type="component" value="Unassembled WGS sequence"/>
</dbReference>
<dbReference type="InterPro" id="IPR009447">
    <property type="entry name" value="PIGW/GWT1"/>
</dbReference>
<comment type="subcellular location">
    <subcellularLocation>
        <location evidence="1">Membrane</location>
        <topology evidence="1">Multi-pass membrane protein</topology>
    </subcellularLocation>
</comment>
<dbReference type="PANTHER" id="PTHR20661">
    <property type="entry name" value="PHOSPHATIDYLINOSITOL-GLYCAN BIOSYNTHESIS CLASS W PROTEIN"/>
    <property type="match status" value="1"/>
</dbReference>
<keyword evidence="4 5" id="KW-0472">Membrane</keyword>
<dbReference type="PANTHER" id="PTHR20661:SF0">
    <property type="entry name" value="PHOSPHATIDYLINOSITOL-GLYCAN BIOSYNTHESIS CLASS W PROTEIN"/>
    <property type="match status" value="1"/>
</dbReference>
<gene>
    <name evidence="6" type="ORF">OSTQU699_LOCUS937</name>
</gene>
<keyword evidence="3 5" id="KW-1133">Transmembrane helix</keyword>
<name>A0A8S1IMM7_9CHLO</name>
<evidence type="ECO:0000256" key="2">
    <source>
        <dbReference type="ARBA" id="ARBA00022692"/>
    </source>
</evidence>
<accession>A0A8S1IMM7</accession>
<dbReference type="EMBL" id="CAJHUC010000360">
    <property type="protein sequence ID" value="CAD7695576.1"/>
    <property type="molecule type" value="Genomic_DNA"/>
</dbReference>
<protein>
    <submittedName>
        <fullName evidence="6">Uncharacterized protein</fullName>
    </submittedName>
</protein>
<dbReference type="Pfam" id="PF06423">
    <property type="entry name" value="GWT1"/>
    <property type="match status" value="1"/>
</dbReference>
<dbReference type="GO" id="GO:0032216">
    <property type="term" value="F:glucosaminyl-phosphatidylinositol O-acyltransferase activity"/>
    <property type="evidence" value="ECO:0007669"/>
    <property type="project" value="TreeGrafter"/>
</dbReference>
<dbReference type="AlphaFoldDB" id="A0A8S1IMM7"/>
<keyword evidence="2 5" id="KW-0812">Transmembrane</keyword>